<keyword evidence="1" id="KW-0812">Transmembrane</keyword>
<evidence type="ECO:0000256" key="1">
    <source>
        <dbReference type="SAM" id="Phobius"/>
    </source>
</evidence>
<dbReference type="EMBL" id="CP000780">
    <property type="protein sequence ID" value="ABS55214.1"/>
    <property type="molecule type" value="Genomic_DNA"/>
</dbReference>
<dbReference type="HOGENOM" id="CLU_061945_0_0_2"/>
<organism evidence="2 3">
    <name type="scientific">Methanoregula boonei (strain DSM 21154 / JCM 14090 / 6A8)</name>
    <dbReference type="NCBI Taxonomy" id="456442"/>
    <lineage>
        <taxon>Archaea</taxon>
        <taxon>Methanobacteriati</taxon>
        <taxon>Methanobacteriota</taxon>
        <taxon>Stenosarchaea group</taxon>
        <taxon>Methanomicrobia</taxon>
        <taxon>Methanomicrobiales</taxon>
        <taxon>Methanoregulaceae</taxon>
        <taxon>Methanoregula</taxon>
    </lineage>
</organism>
<dbReference type="Proteomes" id="UP000002408">
    <property type="component" value="Chromosome"/>
</dbReference>
<keyword evidence="3" id="KW-1185">Reference proteome</keyword>
<evidence type="ECO:0000313" key="2">
    <source>
        <dbReference type="EMBL" id="ABS55214.1"/>
    </source>
</evidence>
<sequence precursor="true">MKGMGLKRLIIILALLVLLLPAVSEAYTVNSMTINPSTGALTPGTAVSLSFTVQEPSGSSTMNDLILNTALKNPQWSYIINVNGNPTSPTQSGSATVDISSFLLEYKSSDDVTVGVTLSGTAPSVTQTSNQTLISIWEEDSNGNQVATPYTQTALIVNTNDVTTAIANANTQLAQLKADIDEKSALGIDTSAAQAQYNSAQSQISQAQAMPSSQYTDALNAINSATSAITNGETLLDKSWAESEISNAQGPINNVDQLIAFFQSNTSTANDARLSTVITEREIAVSYISAANDFVTNGNYASARSKAEQAYTEGNQSYNDALAFQAALAANPFSNLLGGLGTSVGSVFSSGVLIIGVGVVVVVLIVVGIIIYRKRSRWDELG</sequence>
<reference evidence="3" key="1">
    <citation type="journal article" date="2015" name="Microbiology">
        <title>Genome of Methanoregula boonei 6A8 reveals adaptations to oligotrophic peatland environments.</title>
        <authorList>
            <person name="Braeuer S."/>
            <person name="Cadillo-Quiroz H."/>
            <person name="Kyrpides N."/>
            <person name="Woyke T."/>
            <person name="Goodwin L."/>
            <person name="Detter C."/>
            <person name="Podell S."/>
            <person name="Yavitt J.B."/>
            <person name="Zinder S.H."/>
        </authorList>
    </citation>
    <scope>NUCLEOTIDE SEQUENCE [LARGE SCALE GENOMIC DNA]</scope>
    <source>
        <strain evidence="3">DSM 21154 / JCM 14090 / 6A8</strain>
    </source>
</reference>
<gene>
    <name evidence="2" type="ordered locus">Mboo_0696</name>
</gene>
<evidence type="ECO:0000313" key="3">
    <source>
        <dbReference type="Proteomes" id="UP000002408"/>
    </source>
</evidence>
<keyword evidence="1" id="KW-0472">Membrane</keyword>
<name>A7I653_METB6</name>
<feature type="transmembrane region" description="Helical" evidence="1">
    <location>
        <begin position="352"/>
        <end position="372"/>
    </location>
</feature>
<keyword evidence="1" id="KW-1133">Transmembrane helix</keyword>
<dbReference type="KEGG" id="mbn:Mboo_0696"/>
<proteinExistence type="predicted"/>
<accession>A7I653</accession>
<dbReference type="STRING" id="456442.Mboo_0696"/>
<dbReference type="eggNOG" id="arCOG03888">
    <property type="taxonomic scope" value="Archaea"/>
</dbReference>
<dbReference type="AlphaFoldDB" id="A7I653"/>
<protein>
    <submittedName>
        <fullName evidence="2">Uncharacterized protein</fullName>
    </submittedName>
</protein>